<gene>
    <name evidence="2" type="ORF">EYC82_07025</name>
</gene>
<feature type="domain" description="DUF1214" evidence="1">
    <location>
        <begin position="129"/>
        <end position="214"/>
    </location>
</feature>
<name>A0ABT3T5J5_9GAMM</name>
<comment type="caution">
    <text evidence="2">The sequence shown here is derived from an EMBL/GenBank/DDBJ whole genome shotgun (WGS) entry which is preliminary data.</text>
</comment>
<dbReference type="SUPFAM" id="SSF160935">
    <property type="entry name" value="VPA0735-like"/>
    <property type="match status" value="1"/>
</dbReference>
<evidence type="ECO:0000313" key="3">
    <source>
        <dbReference type="Proteomes" id="UP001143304"/>
    </source>
</evidence>
<keyword evidence="3" id="KW-1185">Reference proteome</keyword>
<dbReference type="InterPro" id="IPR037049">
    <property type="entry name" value="DUF1214_C_sf"/>
</dbReference>
<dbReference type="Gene3D" id="2.60.120.600">
    <property type="entry name" value="Domain of unknown function DUF1214, C-terminal domain"/>
    <property type="match status" value="1"/>
</dbReference>
<protein>
    <submittedName>
        <fullName evidence="2">DUF1214 domain-containing protein</fullName>
    </submittedName>
</protein>
<evidence type="ECO:0000313" key="2">
    <source>
        <dbReference type="EMBL" id="MCX2977105.1"/>
    </source>
</evidence>
<dbReference type="Proteomes" id="UP001143304">
    <property type="component" value="Unassembled WGS sequence"/>
</dbReference>
<accession>A0ABT3T5J5</accession>
<sequence length="413" mass="45712">MLRSSLIALACIAIGLYAGYQLPRGAGLITALSNLAAGENEHDYTALASHQALLDFQSSVDGAREMVLTDARSKQEAIEGMRWLLRVAAMSTHIIADANPNAPRFQRMDTWVRKAGGDNPDAEYYLAAIDGSNDYRITGNLGTVQHLSFTINAGQGMERRRQVGYVNEKDLTTDEDGNFTLLLHKSKPNADNKASDWLQIPKDTSAILVRAYIADRDTERLPQLDIEVEGGNPPYQPPSDKTIADAITGTSFAFFVLTNLHRTVLPELMETTNTFIRATPERLGKDIAASDNLYMLGSFQLEPDEALMIRVQPPATRYWNLTLETRWHEIYDYLSRPTSRTLADVTPSPDGSVEFLVSHQDTGHPNWLDTSGHAFGFLTLRWLDVDHADVPMPELELVKLSSLAQVTGSAAPR</sequence>
<reference evidence="2" key="1">
    <citation type="submission" date="2019-02" db="EMBL/GenBank/DDBJ databases">
        <authorList>
            <person name="Li S.-H."/>
        </authorList>
    </citation>
    <scope>NUCLEOTIDE SEQUENCE</scope>
    <source>
        <strain evidence="2">IMCC11814</strain>
    </source>
</reference>
<dbReference type="EMBL" id="SHNO01000001">
    <property type="protein sequence ID" value="MCX2977105.1"/>
    <property type="molecule type" value="Genomic_DNA"/>
</dbReference>
<feature type="domain" description="DUF1214" evidence="1">
    <location>
        <begin position="311"/>
        <end position="382"/>
    </location>
</feature>
<proteinExistence type="predicted"/>
<dbReference type="Pfam" id="PF06742">
    <property type="entry name" value="DUF1214"/>
    <property type="match status" value="2"/>
</dbReference>
<organism evidence="2 3">
    <name type="scientific">Candidatus Marimicrobium litorale</name>
    <dbReference type="NCBI Taxonomy" id="2518991"/>
    <lineage>
        <taxon>Bacteria</taxon>
        <taxon>Pseudomonadati</taxon>
        <taxon>Pseudomonadota</taxon>
        <taxon>Gammaproteobacteria</taxon>
        <taxon>Cellvibrionales</taxon>
        <taxon>Halieaceae</taxon>
        <taxon>Marimicrobium</taxon>
    </lineage>
</organism>
<evidence type="ECO:0000259" key="1">
    <source>
        <dbReference type="Pfam" id="PF06742"/>
    </source>
</evidence>
<dbReference type="InterPro" id="IPR010621">
    <property type="entry name" value="DUF1214"/>
</dbReference>
<dbReference type="Gene3D" id="2.60.120.1600">
    <property type="match status" value="1"/>
</dbReference>
<dbReference type="RefSeq" id="WP_279248834.1">
    <property type="nucleotide sequence ID" value="NZ_SHNO01000001.1"/>
</dbReference>